<organism evidence="2 3">
    <name type="scientific">Pendulispora albinea</name>
    <dbReference type="NCBI Taxonomy" id="2741071"/>
    <lineage>
        <taxon>Bacteria</taxon>
        <taxon>Pseudomonadati</taxon>
        <taxon>Myxococcota</taxon>
        <taxon>Myxococcia</taxon>
        <taxon>Myxococcales</taxon>
        <taxon>Sorangiineae</taxon>
        <taxon>Pendulisporaceae</taxon>
        <taxon>Pendulispora</taxon>
    </lineage>
</organism>
<keyword evidence="1" id="KW-0812">Transmembrane</keyword>
<reference evidence="2 3" key="1">
    <citation type="submission" date="2021-12" db="EMBL/GenBank/DDBJ databases">
        <title>Discovery of the Pendulisporaceae a myxobacterial family with distinct sporulation behavior and unique specialized metabolism.</title>
        <authorList>
            <person name="Garcia R."/>
            <person name="Popoff A."/>
            <person name="Bader C.D."/>
            <person name="Loehr J."/>
            <person name="Walesch S."/>
            <person name="Walt C."/>
            <person name="Boldt J."/>
            <person name="Bunk B."/>
            <person name="Haeckl F.J.F.P.J."/>
            <person name="Gunesch A.P."/>
            <person name="Birkelbach J."/>
            <person name="Nuebel U."/>
            <person name="Pietschmann T."/>
            <person name="Bach T."/>
            <person name="Mueller R."/>
        </authorList>
    </citation>
    <scope>NUCLEOTIDE SEQUENCE [LARGE SCALE GENOMIC DNA]</scope>
    <source>
        <strain evidence="2 3">MSr11954</strain>
    </source>
</reference>
<keyword evidence="1" id="KW-0472">Membrane</keyword>
<name>A0ABZ2LVA9_9BACT</name>
<proteinExistence type="predicted"/>
<feature type="transmembrane region" description="Helical" evidence="1">
    <location>
        <begin position="97"/>
        <end position="116"/>
    </location>
</feature>
<accession>A0ABZ2LVA9</accession>
<evidence type="ECO:0000256" key="1">
    <source>
        <dbReference type="SAM" id="Phobius"/>
    </source>
</evidence>
<evidence type="ECO:0000313" key="2">
    <source>
        <dbReference type="EMBL" id="WXB13783.1"/>
    </source>
</evidence>
<dbReference type="RefSeq" id="WP_394823399.1">
    <property type="nucleotide sequence ID" value="NZ_CP089984.1"/>
</dbReference>
<dbReference type="Proteomes" id="UP001370348">
    <property type="component" value="Chromosome"/>
</dbReference>
<protein>
    <submittedName>
        <fullName evidence="2">Uncharacterized protein</fullName>
    </submittedName>
</protein>
<keyword evidence="3" id="KW-1185">Reference proteome</keyword>
<dbReference type="EMBL" id="CP089984">
    <property type="protein sequence ID" value="WXB13783.1"/>
    <property type="molecule type" value="Genomic_DNA"/>
</dbReference>
<feature type="transmembrane region" description="Helical" evidence="1">
    <location>
        <begin position="66"/>
        <end position="85"/>
    </location>
</feature>
<gene>
    <name evidence="2" type="ORF">LZC94_38865</name>
</gene>
<sequence>MLALIVAWIFGATAFVDGCSVVLYYHGDNVDAHDTVRAIQSDDRRAEAAKAAEDFFTTMSTARHRFFPLSVAGMLLGAVMVAFAARAMSGRVEARAPLIQVVCVHAGLVILAYFLAEDVRLAEVHMETTFVAARMRESSQNPEFVEKVIALMPKVRPLRDNAWLVARTLLSGFIIIALTRSRAREFFEAASGRYLER</sequence>
<evidence type="ECO:0000313" key="3">
    <source>
        <dbReference type="Proteomes" id="UP001370348"/>
    </source>
</evidence>
<keyword evidence="1" id="KW-1133">Transmembrane helix</keyword>